<dbReference type="InterPro" id="IPR036005">
    <property type="entry name" value="Creatinase/aminopeptidase-like"/>
</dbReference>
<dbReference type="PANTHER" id="PTHR46112:SF2">
    <property type="entry name" value="XAA-PRO AMINOPEPTIDASE P-RELATED"/>
    <property type="match status" value="1"/>
</dbReference>
<dbReference type="InterPro" id="IPR000994">
    <property type="entry name" value="Pept_M24"/>
</dbReference>
<dbReference type="SUPFAM" id="SSF53092">
    <property type="entry name" value="Creatinase/prolidase N-terminal domain"/>
    <property type="match status" value="1"/>
</dbReference>
<dbReference type="Proteomes" id="UP000317078">
    <property type="component" value="Unassembled WGS sequence"/>
</dbReference>
<proteinExistence type="predicted"/>
<organism evidence="3 4">
    <name type="scientific">Muricoccus nepalensis</name>
    <dbReference type="NCBI Taxonomy" id="1854500"/>
    <lineage>
        <taxon>Bacteria</taxon>
        <taxon>Pseudomonadati</taxon>
        <taxon>Pseudomonadota</taxon>
        <taxon>Alphaproteobacteria</taxon>
        <taxon>Acetobacterales</taxon>
        <taxon>Roseomonadaceae</taxon>
        <taxon>Muricoccus</taxon>
    </lineage>
</organism>
<dbReference type="Pfam" id="PF00557">
    <property type="entry name" value="Peptidase_M24"/>
    <property type="match status" value="1"/>
</dbReference>
<feature type="compositionally biased region" description="Basic and acidic residues" evidence="1">
    <location>
        <begin position="13"/>
        <end position="23"/>
    </location>
</feature>
<dbReference type="OrthoDB" id="9806388at2"/>
<protein>
    <submittedName>
        <fullName evidence="3">M24 family metallopeptidase</fullName>
    </submittedName>
</protein>
<dbReference type="SUPFAM" id="SSF55920">
    <property type="entry name" value="Creatinase/aminopeptidase"/>
    <property type="match status" value="1"/>
</dbReference>
<evidence type="ECO:0000259" key="2">
    <source>
        <dbReference type="Pfam" id="PF00557"/>
    </source>
</evidence>
<dbReference type="AlphaFoldDB" id="A0A502FSL4"/>
<dbReference type="InterPro" id="IPR050659">
    <property type="entry name" value="Peptidase_M24B"/>
</dbReference>
<evidence type="ECO:0000313" key="4">
    <source>
        <dbReference type="Proteomes" id="UP000317078"/>
    </source>
</evidence>
<dbReference type="InterPro" id="IPR029149">
    <property type="entry name" value="Creatin/AminoP/Spt16_N"/>
</dbReference>
<dbReference type="Gene3D" id="3.40.350.10">
    <property type="entry name" value="Creatinase/prolidase N-terminal domain"/>
    <property type="match status" value="1"/>
</dbReference>
<name>A0A502FSL4_9PROT</name>
<gene>
    <name evidence="3" type="ORF">EAH89_18625</name>
</gene>
<accession>A0A502FSL4</accession>
<feature type="region of interest" description="Disordered" evidence="1">
    <location>
        <begin position="1"/>
        <end position="23"/>
    </location>
</feature>
<dbReference type="PANTHER" id="PTHR46112">
    <property type="entry name" value="AMINOPEPTIDASE"/>
    <property type="match status" value="1"/>
</dbReference>
<evidence type="ECO:0000256" key="1">
    <source>
        <dbReference type="SAM" id="MobiDB-lite"/>
    </source>
</evidence>
<feature type="domain" description="Peptidase M24" evidence="2">
    <location>
        <begin position="194"/>
        <end position="381"/>
    </location>
</feature>
<comment type="caution">
    <text evidence="3">The sequence shown here is derived from an EMBL/GenBank/DDBJ whole genome shotgun (WGS) entry which is preliminary data.</text>
</comment>
<sequence length="415" mass="45961">MTVRNGAPRRVHERVTMSDQDQRIQRPISTAELERRWAAVRAAMEAASIDVLLMQNNGDHMGGYVKYFTDLPATNGYPVTVVFPRDDLMTVVRQGPFGAVDEPPGGDNGVLRGVKRALMTPSYASCFYTAPYDAELAASGLAPYARATIGLVGAYQMSAAVADHVRAAFPQARFVDASDLVDRVKVLKSDEEKELIRDAARMQDGAMRAAFDAIKPGMRDREVAAVAQRYSHAYGSEQGIYLCASAPAGTPFHFGQWHFGNRVLREGDQFVLLVENSGPGGMYTELGRSCVLGRASQQMKDEFAFTLEARRFTLDRLVPGMPSARIWEEFNAFMVKNGRPPESRLYCHGQGYDMVERPLIRHDEPFPIQADTNIVVHPTYNHGGIMSWVCDNYLIGPDGPGPRLHEFPEIITEIG</sequence>
<evidence type="ECO:0000313" key="3">
    <source>
        <dbReference type="EMBL" id="TPG52399.1"/>
    </source>
</evidence>
<dbReference type="CDD" id="cd01066">
    <property type="entry name" value="APP_MetAP"/>
    <property type="match status" value="1"/>
</dbReference>
<keyword evidence="4" id="KW-1185">Reference proteome</keyword>
<dbReference type="Gene3D" id="3.90.230.10">
    <property type="entry name" value="Creatinase/methionine aminopeptidase superfamily"/>
    <property type="match status" value="1"/>
</dbReference>
<reference evidence="3 4" key="1">
    <citation type="journal article" date="2019" name="Environ. Microbiol.">
        <title>Species interactions and distinct microbial communities in high Arctic permafrost affected cryosols are associated with the CH4 and CO2 gas fluxes.</title>
        <authorList>
            <person name="Altshuler I."/>
            <person name="Hamel J."/>
            <person name="Turney S."/>
            <person name="Magnuson E."/>
            <person name="Levesque R."/>
            <person name="Greer C."/>
            <person name="Whyte L.G."/>
        </authorList>
    </citation>
    <scope>NUCLEOTIDE SEQUENCE [LARGE SCALE GENOMIC DNA]</scope>
    <source>
        <strain evidence="3 4">S9.3B</strain>
    </source>
</reference>
<dbReference type="EMBL" id="RCZP01000021">
    <property type="protein sequence ID" value="TPG52399.1"/>
    <property type="molecule type" value="Genomic_DNA"/>
</dbReference>